<proteinExistence type="predicted"/>
<evidence type="ECO:0000313" key="4">
    <source>
        <dbReference type="RefSeq" id="XP_050551391.1"/>
    </source>
</evidence>
<feature type="coiled-coil region" evidence="1">
    <location>
        <begin position="67"/>
        <end position="101"/>
    </location>
</feature>
<accession>A0A9R0DR34</accession>
<evidence type="ECO:0000313" key="3">
    <source>
        <dbReference type="Proteomes" id="UP000829999"/>
    </source>
</evidence>
<feature type="compositionally biased region" description="Low complexity" evidence="2">
    <location>
        <begin position="40"/>
        <end position="49"/>
    </location>
</feature>
<dbReference type="OrthoDB" id="10610679at2759"/>
<sequence>MCDGFRQRLIRFDEEHPGWVDGSDQVDEDHACGYCYSPEPATGDAATAAPKKKPTPRKTPESIAKQRKQLEKDLATHKKTLEQTKKKIEATKKKLEIIKKKEIQQKKMLAQKKQKTQTKKSPQKQQKAMMVKKRIVEEQFYF</sequence>
<feature type="region of interest" description="Disordered" evidence="2">
    <location>
        <begin position="106"/>
        <end position="130"/>
    </location>
</feature>
<dbReference type="RefSeq" id="XP_050551391.1">
    <property type="nucleotide sequence ID" value="XM_050695434.1"/>
</dbReference>
<protein>
    <submittedName>
        <fullName evidence="4">Uncharacterized protein LOC118275419</fullName>
    </submittedName>
</protein>
<reference evidence="4" key="1">
    <citation type="submission" date="2025-08" db="UniProtKB">
        <authorList>
            <consortium name="RefSeq"/>
        </authorList>
    </citation>
    <scope>IDENTIFICATION</scope>
    <source>
        <tissue evidence="4">Whole larval tissue</tissue>
    </source>
</reference>
<evidence type="ECO:0000256" key="2">
    <source>
        <dbReference type="SAM" id="MobiDB-lite"/>
    </source>
</evidence>
<gene>
    <name evidence="4" type="primary">LOC118275419</name>
</gene>
<name>A0A9R0DR34_SPOFR</name>
<feature type="region of interest" description="Disordered" evidence="2">
    <location>
        <begin position="38"/>
        <end position="64"/>
    </location>
</feature>
<dbReference type="GeneID" id="118275419"/>
<dbReference type="AlphaFoldDB" id="A0A9R0DR34"/>
<organism evidence="3 4">
    <name type="scientific">Spodoptera frugiperda</name>
    <name type="common">Fall armyworm</name>
    <dbReference type="NCBI Taxonomy" id="7108"/>
    <lineage>
        <taxon>Eukaryota</taxon>
        <taxon>Metazoa</taxon>
        <taxon>Ecdysozoa</taxon>
        <taxon>Arthropoda</taxon>
        <taxon>Hexapoda</taxon>
        <taxon>Insecta</taxon>
        <taxon>Pterygota</taxon>
        <taxon>Neoptera</taxon>
        <taxon>Endopterygota</taxon>
        <taxon>Lepidoptera</taxon>
        <taxon>Glossata</taxon>
        <taxon>Ditrysia</taxon>
        <taxon>Noctuoidea</taxon>
        <taxon>Noctuidae</taxon>
        <taxon>Amphipyrinae</taxon>
        <taxon>Spodoptera</taxon>
    </lineage>
</organism>
<evidence type="ECO:0000256" key="1">
    <source>
        <dbReference type="SAM" id="Coils"/>
    </source>
</evidence>
<dbReference type="Proteomes" id="UP000829999">
    <property type="component" value="Chromosome 8"/>
</dbReference>
<keyword evidence="1" id="KW-0175">Coiled coil</keyword>
<feature type="compositionally biased region" description="Basic residues" evidence="2">
    <location>
        <begin position="109"/>
        <end position="122"/>
    </location>
</feature>
<keyword evidence="3" id="KW-1185">Reference proteome</keyword>